<dbReference type="PANTHER" id="PTHR35075:SF1">
    <property type="entry name" value="A-KINASE ANCHOR PROTEIN 14"/>
    <property type="match status" value="1"/>
</dbReference>
<dbReference type="AlphaFoldDB" id="A0A1U7RAL9"/>
<accession>A0A1U7RAL9</accession>
<feature type="compositionally biased region" description="Basic and acidic residues" evidence="1">
    <location>
        <begin position="65"/>
        <end position="94"/>
    </location>
</feature>
<evidence type="ECO:0000313" key="3">
    <source>
        <dbReference type="RefSeq" id="XP_005083174.1"/>
    </source>
</evidence>
<dbReference type="eggNOG" id="ENOG502S0CR">
    <property type="taxonomic scope" value="Eukaryota"/>
</dbReference>
<proteinExistence type="predicted"/>
<feature type="compositionally biased region" description="Polar residues" evidence="1">
    <location>
        <begin position="10"/>
        <end position="19"/>
    </location>
</feature>
<dbReference type="GeneID" id="101823761"/>
<reference evidence="3" key="1">
    <citation type="submission" date="2025-08" db="UniProtKB">
        <authorList>
            <consortium name="RefSeq"/>
        </authorList>
    </citation>
    <scope>IDENTIFICATION</scope>
    <source>
        <tissue evidence="3">Liver</tissue>
    </source>
</reference>
<dbReference type="OrthoDB" id="2148342at2759"/>
<dbReference type="STRING" id="10036.ENSMAUP00000015337"/>
<dbReference type="KEGG" id="maua:101823761"/>
<feature type="region of interest" description="Disordered" evidence="1">
    <location>
        <begin position="1"/>
        <end position="94"/>
    </location>
</feature>
<feature type="compositionally biased region" description="Basic and acidic residues" evidence="1">
    <location>
        <begin position="24"/>
        <end position="58"/>
    </location>
</feature>
<evidence type="ECO:0000313" key="2">
    <source>
        <dbReference type="Proteomes" id="UP000886700"/>
    </source>
</evidence>
<dbReference type="PANTHER" id="PTHR35075">
    <property type="entry name" value="A-KINASE ANCHOR PROTEIN 14"/>
    <property type="match status" value="1"/>
</dbReference>
<dbReference type="InterPro" id="IPR053084">
    <property type="entry name" value="AKAP"/>
</dbReference>
<protein>
    <submittedName>
        <fullName evidence="3">A-kinase anchor protein 14 isoform X1</fullName>
    </submittedName>
</protein>
<dbReference type="RefSeq" id="XP_005083174.1">
    <property type="nucleotide sequence ID" value="XM_005083117.3"/>
</dbReference>
<dbReference type="CTD" id="158798"/>
<dbReference type="GO" id="GO:0034237">
    <property type="term" value="F:protein kinase A regulatory subunit binding"/>
    <property type="evidence" value="ECO:0007669"/>
    <property type="project" value="TreeGrafter"/>
</dbReference>
<keyword evidence="2" id="KW-1185">Reference proteome</keyword>
<dbReference type="GO" id="GO:0005952">
    <property type="term" value="C:cAMP-dependent protein kinase complex"/>
    <property type="evidence" value="ECO:0007669"/>
    <property type="project" value="TreeGrafter"/>
</dbReference>
<dbReference type="Proteomes" id="UP000886700">
    <property type="component" value="Unplaced"/>
</dbReference>
<gene>
    <name evidence="3" type="primary">Akap14</name>
</gene>
<dbReference type="InterPro" id="IPR025663">
    <property type="entry name" value="AKAP_28"/>
</dbReference>
<dbReference type="Pfam" id="PF14469">
    <property type="entry name" value="AKAP28"/>
    <property type="match status" value="1"/>
</dbReference>
<organism evidence="2 3">
    <name type="scientific">Mesocricetus auratus</name>
    <name type="common">Golden hamster</name>
    <dbReference type="NCBI Taxonomy" id="10036"/>
    <lineage>
        <taxon>Eukaryota</taxon>
        <taxon>Metazoa</taxon>
        <taxon>Chordata</taxon>
        <taxon>Craniata</taxon>
        <taxon>Vertebrata</taxon>
        <taxon>Euteleostomi</taxon>
        <taxon>Mammalia</taxon>
        <taxon>Eutheria</taxon>
        <taxon>Euarchontoglires</taxon>
        <taxon>Glires</taxon>
        <taxon>Rodentia</taxon>
        <taxon>Myomorpha</taxon>
        <taxon>Muroidea</taxon>
        <taxon>Cricetidae</taxon>
        <taxon>Cricetinae</taxon>
        <taxon>Mesocricetus</taxon>
    </lineage>
</organism>
<evidence type="ECO:0000256" key="1">
    <source>
        <dbReference type="SAM" id="MobiDB-lite"/>
    </source>
</evidence>
<name>A0A1U7RAL9_MESAU</name>
<sequence>MDKKKGLPTQKVNTPENPSTAKTKKPDAPDPKNVPEPKDNRVVADLKKTGIEQKEKKTVTIATDPTERKSVSEPKERKTVMVSDSKDKKPETKDKRMVTFVTDIKDKRIVTDTKENKILSIDTKGKVVMPIVSEVKEKKIVPPVEPKEKVVVPVIPAVPVVPVVPEVKQKILVPEVKEKKEVPPVPEIKEIKGFRIISEIKEKKAVPEIKEKVPGTETKEKKSVQDAREKKPVVIEKKDEASELAETIVESAVAAAVEFVEESRNPVKNIKWITHGEFTIERGRKDIEKFVSTWEIEKRWVYHADFIEKRDLVHSFHYIYRVCWSAPTAVRPMARVSAYAYFTIKFNKSKPRDMPVDVSFIFENSRLLQRPGKIRFREQWLRDITETTQILLESIPFKVV</sequence>